<dbReference type="Pfam" id="PF05718">
    <property type="entry name" value="Pox_int_trans"/>
    <property type="match status" value="1"/>
</dbReference>
<sequence>MDLLFEQLRSIEDKYSRTIFNFHLVSNKDVSDVYPKMRELISNETLFDRIVTTDSIKNSIKKIIYCDIHLTKHVINSDAYPTQDTTNASSNYSKIAQFFDVKTNDDEISMRTAYIFERDKSSLVSYIKTTNKKRKIDYGEIKKTIHSTRSFLSYFSGKKSDDYLSTTIKSTECQPWIKTISKRMRIDIVNNAIITKGKSSILQTIEIVFANRTCVKIFKDSTMHVILSKDKNEKDCVGIINKLFDVYKVLFCLLYNIVQNDAFLEIYTHSETIIALETFEEKINKIKDVRRCYGVYNFKVGMFNLTFNKPIEYTVFPSLLVHGGSKIKFFKGKKLNIVALRSLEECVRYIELTESIMKKMEERSAILNDLNIETVDVDTLKNLLS</sequence>
<dbReference type="InterPro" id="IPR008789">
    <property type="entry name" value="Poxvirus_intermed-TF"/>
</dbReference>
<evidence type="ECO:0000256" key="2">
    <source>
        <dbReference type="ARBA" id="ARBA00015436"/>
    </source>
</evidence>
<evidence type="ECO:0000256" key="3">
    <source>
        <dbReference type="ARBA" id="ARBA00023015"/>
    </source>
</evidence>
<evidence type="ECO:0000313" key="6">
    <source>
        <dbReference type="Proteomes" id="UP000292892"/>
    </source>
</evidence>
<proteinExistence type="predicted"/>
<dbReference type="EMBL" id="MK388137">
    <property type="protein sequence ID" value="QAV41862.1"/>
    <property type="molecule type" value="Genomic_DNA"/>
</dbReference>
<comment type="function">
    <text evidence="1">Acts with RNA polymerase to initiate transcription from intermediate gene promoters.</text>
</comment>
<protein>
    <recommendedName>
        <fullName evidence="2">Intermediate transcription factor 3 large subunit</fullName>
    </recommendedName>
</protein>
<gene>
    <name evidence="5" type="primary">m113R</name>
</gene>
<keyword evidence="3" id="KW-0805">Transcription regulation</keyword>
<dbReference type="Proteomes" id="UP000292892">
    <property type="component" value="Genome"/>
</dbReference>
<evidence type="ECO:0000313" key="5">
    <source>
        <dbReference type="EMBL" id="QAV41862.1"/>
    </source>
</evidence>
<organism evidence="5 6">
    <name type="scientific">Myxoma virus</name>
    <dbReference type="NCBI Taxonomy" id="10273"/>
    <lineage>
        <taxon>Viruses</taxon>
        <taxon>Varidnaviria</taxon>
        <taxon>Bamfordvirae</taxon>
        <taxon>Nucleocytoviricota</taxon>
        <taxon>Pokkesviricetes</taxon>
        <taxon>Chitovirales</taxon>
        <taxon>Poxviridae</taxon>
        <taxon>Chordopoxvirinae</taxon>
        <taxon>Leporipoxvirus</taxon>
        <taxon>Leporipoxvirus myxoma</taxon>
    </lineage>
</organism>
<reference evidence="5 6" key="1">
    <citation type="journal article" date="2019" name="J. Virol.">
        <title>Punctuated evolution of myxoma virus: rapid and disjunct evolution of a recent viral lineage in Australia.</title>
        <authorList>
            <person name="Eden J.-S."/>
            <person name="Kerr P.J."/>
            <person name="Holmes E.C."/>
        </authorList>
    </citation>
    <scope>NUCLEOTIDE SEQUENCE [LARGE SCALE GENOMIC DNA]</scope>
    <source>
        <strain evidence="5">Aust/SA/Stewarts Range Rd/09-2015</strain>
    </source>
</reference>
<keyword evidence="3" id="KW-0804">Transcription</keyword>
<name>A0A481NMU8_9POXV</name>
<evidence type="ECO:0000256" key="4">
    <source>
        <dbReference type="ARBA" id="ARBA00023159"/>
    </source>
</evidence>
<accession>A0A481NMU8</accession>
<keyword evidence="4" id="KW-0010">Activator</keyword>
<evidence type="ECO:0000256" key="1">
    <source>
        <dbReference type="ARBA" id="ARBA00003344"/>
    </source>
</evidence>